<accession>A0AAE9YZH1</accession>
<feature type="chain" id="PRO_5042208644" evidence="1">
    <location>
        <begin position="23"/>
        <end position="219"/>
    </location>
</feature>
<dbReference type="InterPro" id="IPR013424">
    <property type="entry name" value="Ice-binding_C"/>
</dbReference>
<dbReference type="EMBL" id="CP059733">
    <property type="protein sequence ID" value="WDE03835.1"/>
    <property type="molecule type" value="Genomic_DNA"/>
</dbReference>
<evidence type="ECO:0000259" key="2">
    <source>
        <dbReference type="Pfam" id="PF07589"/>
    </source>
</evidence>
<evidence type="ECO:0000313" key="3">
    <source>
        <dbReference type="EMBL" id="WDE03835.1"/>
    </source>
</evidence>
<proteinExistence type="predicted"/>
<dbReference type="NCBIfam" id="TIGR02595">
    <property type="entry name" value="PEP_CTERM"/>
    <property type="match status" value="1"/>
</dbReference>
<feature type="signal peptide" evidence="1">
    <location>
        <begin position="1"/>
        <end position="22"/>
    </location>
</feature>
<evidence type="ECO:0000313" key="4">
    <source>
        <dbReference type="Proteomes" id="UP000032352"/>
    </source>
</evidence>
<dbReference type="AlphaFoldDB" id="A0AAE9YZH1"/>
<keyword evidence="1" id="KW-0732">Signal</keyword>
<keyword evidence="4" id="KW-1185">Reference proteome</keyword>
<dbReference type="Pfam" id="PF07589">
    <property type="entry name" value="PEP-CTERM"/>
    <property type="match status" value="1"/>
</dbReference>
<gene>
    <name evidence="3" type="ORF">SG34_021015</name>
</gene>
<reference evidence="3 4" key="2">
    <citation type="journal article" date="2022" name="Mar. Drugs">
        <title>Bioassay-Guided Fractionation Leads to the Detection of Cholic Acid Generated by the Rare Thalassomonas sp.</title>
        <authorList>
            <person name="Pheiffer F."/>
            <person name="Schneider Y.K."/>
            <person name="Hansen E.H."/>
            <person name="Andersen J.H."/>
            <person name="Isaksson J."/>
            <person name="Busche T."/>
            <person name="R C."/>
            <person name="Kalinowski J."/>
            <person name="Zyl L.V."/>
            <person name="Trindade M."/>
        </authorList>
    </citation>
    <scope>NUCLEOTIDE SEQUENCE [LARGE SCALE GENOMIC DNA]</scope>
    <source>
        <strain evidence="3 4">XOM25</strain>
    </source>
</reference>
<name>A0AAE9YZH1_9GAMM</name>
<reference evidence="3 4" key="1">
    <citation type="journal article" date="2015" name="Genome Announc.">
        <title>Draft Genome Sequences of Marine Isolates of Thalassomonas viridans and Thalassomonas actiniarum.</title>
        <authorList>
            <person name="Olonade I."/>
            <person name="van Zyl L.J."/>
            <person name="Trindade M."/>
        </authorList>
    </citation>
    <scope>NUCLEOTIDE SEQUENCE [LARGE SCALE GENOMIC DNA]</scope>
    <source>
        <strain evidence="3 4">XOM25</strain>
    </source>
</reference>
<organism evidence="3 4">
    <name type="scientific">Thalassomonas viridans</name>
    <dbReference type="NCBI Taxonomy" id="137584"/>
    <lineage>
        <taxon>Bacteria</taxon>
        <taxon>Pseudomonadati</taxon>
        <taxon>Pseudomonadota</taxon>
        <taxon>Gammaproteobacteria</taxon>
        <taxon>Alteromonadales</taxon>
        <taxon>Colwelliaceae</taxon>
        <taxon>Thalassomonas</taxon>
    </lineage>
</organism>
<dbReference type="Proteomes" id="UP000032352">
    <property type="component" value="Chromosome"/>
</dbReference>
<evidence type="ECO:0000256" key="1">
    <source>
        <dbReference type="SAM" id="SignalP"/>
    </source>
</evidence>
<sequence length="219" mass="23292">MENLVKASLAGLFVLNTLLANAASAALISHDRDDFLGSYALVNPTGGAIGEGLTDTFGLASGHIEVVGNMVLDPDANIRWGATNWSNQLPDNEIGISYSDYGPDDSFVFGFIEQVTEFGFDMYGSGTEFEVRVFGGNTLLDTYQFSHANGLGFVGISAATGFDRVEVEELIKSDANQYYGSFVMTNLGNPAPVPEPSSLALLGLTVFGLGARRLKKKTA</sequence>
<protein>
    <submittedName>
        <fullName evidence="3">PEP-CTERM sorting domain-containing protein</fullName>
    </submittedName>
</protein>
<feature type="domain" description="Ice-binding protein C-terminal" evidence="2">
    <location>
        <begin position="192"/>
        <end position="213"/>
    </location>
</feature>
<dbReference type="RefSeq" id="WP_044839702.1">
    <property type="nucleotide sequence ID" value="NZ_CP059733.1"/>
</dbReference>
<dbReference type="KEGG" id="tvd:SG34_021015"/>